<dbReference type="SUPFAM" id="SSF56672">
    <property type="entry name" value="DNA/RNA polymerases"/>
    <property type="match status" value="1"/>
</dbReference>
<dbReference type="KEGG" id="tnl:113505711"/>
<protein>
    <submittedName>
        <fullName evidence="4">Uncharacterized protein LOC113505711</fullName>
    </submittedName>
</protein>
<feature type="region of interest" description="Disordered" evidence="1">
    <location>
        <begin position="1"/>
        <end position="20"/>
    </location>
</feature>
<dbReference type="Proteomes" id="UP000322000">
    <property type="component" value="Chromosome 26"/>
</dbReference>
<proteinExistence type="predicted"/>
<dbReference type="Pfam" id="PF05380">
    <property type="entry name" value="Peptidase_A17"/>
    <property type="match status" value="1"/>
</dbReference>
<dbReference type="AlphaFoldDB" id="A0A7E5WUV7"/>
<evidence type="ECO:0000313" key="3">
    <source>
        <dbReference type="Proteomes" id="UP000322000"/>
    </source>
</evidence>
<dbReference type="InterPro" id="IPR043502">
    <property type="entry name" value="DNA/RNA_pol_sf"/>
</dbReference>
<organism evidence="3 4">
    <name type="scientific">Trichoplusia ni</name>
    <name type="common">Cabbage looper</name>
    <dbReference type="NCBI Taxonomy" id="7111"/>
    <lineage>
        <taxon>Eukaryota</taxon>
        <taxon>Metazoa</taxon>
        <taxon>Ecdysozoa</taxon>
        <taxon>Arthropoda</taxon>
        <taxon>Hexapoda</taxon>
        <taxon>Insecta</taxon>
        <taxon>Pterygota</taxon>
        <taxon>Neoptera</taxon>
        <taxon>Endopterygota</taxon>
        <taxon>Lepidoptera</taxon>
        <taxon>Glossata</taxon>
        <taxon>Ditrysia</taxon>
        <taxon>Noctuoidea</taxon>
        <taxon>Noctuidae</taxon>
        <taxon>Plusiinae</taxon>
        <taxon>Trichoplusia</taxon>
    </lineage>
</organism>
<dbReference type="Pfam" id="PF18701">
    <property type="entry name" value="DUF5641"/>
    <property type="match status" value="1"/>
</dbReference>
<dbReference type="PROSITE" id="PS50175">
    <property type="entry name" value="ASP_PROT_RETROV"/>
    <property type="match status" value="1"/>
</dbReference>
<name>A0A7E5WUV7_TRINI</name>
<reference evidence="4" key="1">
    <citation type="submission" date="2025-08" db="UniProtKB">
        <authorList>
            <consortium name="RefSeq"/>
        </authorList>
    </citation>
    <scope>IDENTIFICATION</scope>
</reference>
<dbReference type="GO" id="GO:0071897">
    <property type="term" value="P:DNA biosynthetic process"/>
    <property type="evidence" value="ECO:0007669"/>
    <property type="project" value="UniProtKB-ARBA"/>
</dbReference>
<dbReference type="RefSeq" id="XP_026744319.1">
    <property type="nucleotide sequence ID" value="XM_026888518.1"/>
</dbReference>
<accession>A0A7E5WUV7</accession>
<dbReference type="InterPro" id="IPR001995">
    <property type="entry name" value="Peptidase_A2_cat"/>
</dbReference>
<dbReference type="GO" id="GO:0003676">
    <property type="term" value="F:nucleic acid binding"/>
    <property type="evidence" value="ECO:0007669"/>
    <property type="project" value="InterPro"/>
</dbReference>
<dbReference type="InterPro" id="IPR040676">
    <property type="entry name" value="DUF5641"/>
</dbReference>
<dbReference type="PANTHER" id="PTHR47331:SF5">
    <property type="entry name" value="RIBONUCLEASE H"/>
    <property type="match status" value="1"/>
</dbReference>
<dbReference type="InterPro" id="IPR036397">
    <property type="entry name" value="RNaseH_sf"/>
</dbReference>
<evidence type="ECO:0000256" key="1">
    <source>
        <dbReference type="SAM" id="MobiDB-lite"/>
    </source>
</evidence>
<dbReference type="GO" id="GO:0006508">
    <property type="term" value="P:proteolysis"/>
    <property type="evidence" value="ECO:0007669"/>
    <property type="project" value="InterPro"/>
</dbReference>
<dbReference type="CDD" id="cd01644">
    <property type="entry name" value="RT_pepA17"/>
    <property type="match status" value="1"/>
</dbReference>
<evidence type="ECO:0000259" key="2">
    <source>
        <dbReference type="PROSITE" id="PS50175"/>
    </source>
</evidence>
<dbReference type="PANTHER" id="PTHR47331">
    <property type="entry name" value="PHD-TYPE DOMAIN-CONTAINING PROTEIN"/>
    <property type="match status" value="1"/>
</dbReference>
<dbReference type="GeneID" id="113505711"/>
<sequence>MLANVKQTGFSSSASPQGLSGETSAIKAAVSTLSAASDSVQESDVIKVTTHFSKRAVPNQVLLATALVEAQTKNGANHLLRVLLDQGSQASFITESAVQLLGLKKLPARGVISGIGGDESAVASKFIVFVTIKSRHDPNFIYQVRAFVLGTITTLIPGEKISVPTWPELDSLTLADPEYHTPNKIDVLLGAEVYGQVLREGLIKHSPGSLIAQNTCLGWILSGATRTLDFESNSAHCHQGFISMHSQISENEMLKRFWEIESDARYVKERILTQEEQLCEEFYNRTTQRDSTGRYVVKLPFKDADPPCKYGHTREIALKRFQLLERRFKKDPEIKKKYTDVIQEYLDLGHMEEILPENDKERAEAVYLPHHAVVREDKATTKVRVVFDASCKGVNGVSLNDSLMVGPTIQPDLRHLVMRWRLHPIVLCADIVKMYRQVIVAPENRNFQRLLWRCDPESEIKDYKLLRVTFGTACAPYLAVKTLQQLAHDEGDDFPLVSEKLKEDYYVDDFMSGCQTVEEGIRIYKDMKGLVARGGFELQKWMTNNKDLSREIKEDRSIQKVESVEIKMDEVMKILGISWDRERDSFKYTVTFPPQPGSVTKRKVISEIARLFDPLGWVAPCVVTAKILIQKLWLAGIDWDGSLPEELLKEWKNYQADLLHLPQIVIPRWFETRSKAVMELQGFCDASNKAYAAVVYLRVIEEDCDVKVHLVTAKTKVAPTKQLSIPRLELMGAVILAKLITEVAEILGIEKENIHCWTDSTIVLAWLSGHPSRWTTFVGNRVSEILTLLENTQWAHVRSACNPADIASRGVTPTELSQSSLWFHGPSWLANETINYTKPKLISTELEKRSVKAHVSTCQDDKLWTKFSSLQRLVRVVAYCRRVLASNKKRTTYLTSEEIAKALEICIKKFQQQAYSEEIEDIKKKGSAVHLEAISDLTSQAFIAGYKRFVARRGHCSDIWSDNGKNFVGASRELKCLFNAELSSVASEIKDWCSSSSVKWHFIPPHAPNFGGLWEAGIKSTKFHLKRIIGESTLTYEEMSTLLAQIEACLNSRPISQISQNPNDPIPLTPGHFLIGEPLVLVPDRNYERSNIGTLKRWQYLQRLTQDFWRRWSQEYLTTMVHRYKWSQREPEPKIGDIVIVKEDNLPPGKWLLGKILMKHPGTDGITRVVTLKCKDSVIKRPTCKLCILPVTD</sequence>
<dbReference type="Gene3D" id="3.30.420.10">
    <property type="entry name" value="Ribonuclease H-like superfamily/Ribonuclease H"/>
    <property type="match status" value="1"/>
</dbReference>
<dbReference type="InParanoid" id="A0A7E5WUV7"/>
<evidence type="ECO:0000313" key="4">
    <source>
        <dbReference type="RefSeq" id="XP_026744319.1"/>
    </source>
</evidence>
<dbReference type="GO" id="GO:0042575">
    <property type="term" value="C:DNA polymerase complex"/>
    <property type="evidence" value="ECO:0007669"/>
    <property type="project" value="UniProtKB-ARBA"/>
</dbReference>
<feature type="domain" description="Peptidase A2" evidence="2">
    <location>
        <begin position="80"/>
        <end position="117"/>
    </location>
</feature>
<keyword evidence="3" id="KW-1185">Reference proteome</keyword>
<dbReference type="SUPFAM" id="SSF53098">
    <property type="entry name" value="Ribonuclease H-like"/>
    <property type="match status" value="1"/>
</dbReference>
<dbReference type="InterPro" id="IPR012337">
    <property type="entry name" value="RNaseH-like_sf"/>
</dbReference>
<gene>
    <name evidence="4" type="primary">LOC113505711</name>
</gene>
<dbReference type="OrthoDB" id="5984724at2759"/>
<dbReference type="GO" id="GO:0004190">
    <property type="term" value="F:aspartic-type endopeptidase activity"/>
    <property type="evidence" value="ECO:0007669"/>
    <property type="project" value="InterPro"/>
</dbReference>
<dbReference type="InterPro" id="IPR008042">
    <property type="entry name" value="Retrotrans_Pao"/>
</dbReference>